<evidence type="ECO:0008006" key="3">
    <source>
        <dbReference type="Google" id="ProtNLM"/>
    </source>
</evidence>
<dbReference type="EMBL" id="CAJMWY010000946">
    <property type="protein sequence ID" value="CAE6452459.1"/>
    <property type="molecule type" value="Genomic_DNA"/>
</dbReference>
<dbReference type="InterPro" id="IPR008949">
    <property type="entry name" value="Isoprenoid_synthase_dom_sf"/>
</dbReference>
<dbReference type="SUPFAM" id="SSF48576">
    <property type="entry name" value="Terpenoid synthases"/>
    <property type="match status" value="1"/>
</dbReference>
<gene>
    <name evidence="1" type="ORF">RDB_LOCUS56744</name>
</gene>
<dbReference type="AlphaFoldDB" id="A0A8H3BCF1"/>
<comment type="caution">
    <text evidence="1">The sequence shown here is derived from an EMBL/GenBank/DDBJ whole genome shotgun (WGS) entry which is preliminary data.</text>
</comment>
<evidence type="ECO:0000313" key="1">
    <source>
        <dbReference type="EMBL" id="CAE6452459.1"/>
    </source>
</evidence>
<dbReference type="Gene3D" id="1.10.600.10">
    <property type="entry name" value="Farnesyl Diphosphate Synthase"/>
    <property type="match status" value="1"/>
</dbReference>
<reference evidence="1" key="1">
    <citation type="submission" date="2021-01" db="EMBL/GenBank/DDBJ databases">
        <authorList>
            <person name="Kaushik A."/>
        </authorList>
    </citation>
    <scope>NUCLEOTIDE SEQUENCE</scope>
    <source>
        <strain evidence="1">AG4-RS23</strain>
    </source>
</reference>
<evidence type="ECO:0000313" key="2">
    <source>
        <dbReference type="Proteomes" id="UP000663861"/>
    </source>
</evidence>
<name>A0A8H3BCF1_9AGAM</name>
<organism evidence="1 2">
    <name type="scientific">Rhizoctonia solani</name>
    <dbReference type="NCBI Taxonomy" id="456999"/>
    <lineage>
        <taxon>Eukaryota</taxon>
        <taxon>Fungi</taxon>
        <taxon>Dikarya</taxon>
        <taxon>Basidiomycota</taxon>
        <taxon>Agaricomycotina</taxon>
        <taxon>Agaricomycetes</taxon>
        <taxon>Cantharellales</taxon>
        <taxon>Ceratobasidiaceae</taxon>
        <taxon>Rhizoctonia</taxon>
    </lineage>
</organism>
<accession>A0A8H3BCF1</accession>
<dbReference type="Proteomes" id="UP000663861">
    <property type="component" value="Unassembled WGS sequence"/>
</dbReference>
<protein>
    <recommendedName>
        <fullName evidence="3">Terpenoid synthase</fullName>
    </recommendedName>
</protein>
<proteinExistence type="predicted"/>
<sequence length="330" mass="36586">MSVSTTSLPKIFSYISEAIQPGIKPNPHRSEVEPASYTWFDSHGVDTGETRQGFGDSQIGVDTGETRQGFGDSQIGLLIALAFPDADALRFRKLMDLSLWWFCLQNIANGGGLNTPEEMRGTMDAIMRAVNDRSAPSSNLPLAAMVQSCFQRMTQDASPSVIQRFTTGLDEYLQACYQQKFNRPSTPTLEECIELRRGTVGKNLWAAVFQYARGLDLPDQVVNHQSFSELANASADISNMAEDIYSSIQGGQGAYSINIVSAVMHHNHLDLNDSIEFLDPLIRRRMGEYQDLKAKLPSYGPELDKQVAQYCQIIDQNILALVQWAFSISG</sequence>
<dbReference type="Pfam" id="PF19086">
    <property type="entry name" value="Terpene_syn_C_2"/>
    <property type="match status" value="1"/>
</dbReference>